<dbReference type="KEGG" id="nmv:NITMOv2_4221"/>
<dbReference type="EMBL" id="CP011801">
    <property type="protein sequence ID" value="ALA60600.1"/>
    <property type="molecule type" value="Genomic_DNA"/>
</dbReference>
<proteinExistence type="predicted"/>
<accession>A0A0K2GI29</accession>
<keyword evidence="2" id="KW-1185">Reference proteome</keyword>
<evidence type="ECO:0000313" key="2">
    <source>
        <dbReference type="Proteomes" id="UP000069205"/>
    </source>
</evidence>
<dbReference type="RefSeq" id="WP_053381433.1">
    <property type="nucleotide sequence ID" value="NZ_CP011801.1"/>
</dbReference>
<dbReference type="Gene3D" id="3.40.1260.10">
    <property type="entry name" value="DsrEFH-like"/>
    <property type="match status" value="1"/>
</dbReference>
<dbReference type="AlphaFoldDB" id="A0A0K2GI29"/>
<sequence length="181" mass="19824">MKRMSYAHVMMLAMVVVAMWLSPVSAQEVAAKRILIHMKTSLALDDAQICAVPNVAWAAVKAGHKVTILVDASAVTSVTKGFGWFRKLVGSESTALDRAGLPERERQSLSEQMGVPLEQVPHNYGEYFDVLKNKLGVEVYGNQTMMLLYNIDPARVASSVTPVPLAKMVDVFASADRVIVY</sequence>
<gene>
    <name evidence="1" type="ORF">NITMOv2_4221</name>
</gene>
<dbReference type="STRING" id="42253.NITMOv2_4221"/>
<dbReference type="InterPro" id="IPR027396">
    <property type="entry name" value="DsrEFH-like"/>
</dbReference>
<dbReference type="SUPFAM" id="SSF75169">
    <property type="entry name" value="DsrEFH-like"/>
    <property type="match status" value="1"/>
</dbReference>
<dbReference type="OrthoDB" id="9798583at2"/>
<dbReference type="PATRIC" id="fig|42253.5.peg.4166"/>
<organism evidence="1 2">
    <name type="scientific">Nitrospira moscoviensis</name>
    <dbReference type="NCBI Taxonomy" id="42253"/>
    <lineage>
        <taxon>Bacteria</taxon>
        <taxon>Pseudomonadati</taxon>
        <taxon>Nitrospirota</taxon>
        <taxon>Nitrospiria</taxon>
        <taxon>Nitrospirales</taxon>
        <taxon>Nitrospiraceae</taxon>
        <taxon>Nitrospira</taxon>
    </lineage>
</organism>
<protein>
    <submittedName>
        <fullName evidence="1">Uncharacterized protein</fullName>
    </submittedName>
</protein>
<dbReference type="Proteomes" id="UP000069205">
    <property type="component" value="Chromosome"/>
</dbReference>
<name>A0A0K2GI29_NITMO</name>
<evidence type="ECO:0000313" key="1">
    <source>
        <dbReference type="EMBL" id="ALA60600.1"/>
    </source>
</evidence>
<reference evidence="1 2" key="1">
    <citation type="journal article" date="2015" name="Proc. Natl. Acad. Sci. U.S.A.">
        <title>Expanded metabolic versatility of ubiquitous nitrite-oxidizing bacteria from the genus Nitrospira.</title>
        <authorList>
            <person name="Koch H."/>
            <person name="Lucker S."/>
            <person name="Albertsen M."/>
            <person name="Kitzinger K."/>
            <person name="Herbold C."/>
            <person name="Spieck E."/>
            <person name="Nielsen P.H."/>
            <person name="Wagner M."/>
            <person name="Daims H."/>
        </authorList>
    </citation>
    <scope>NUCLEOTIDE SEQUENCE [LARGE SCALE GENOMIC DNA]</scope>
    <source>
        <strain evidence="1 2">NSP M-1</strain>
    </source>
</reference>